<accession>A0A2T1NI40</accession>
<dbReference type="Proteomes" id="UP000238430">
    <property type="component" value="Unassembled WGS sequence"/>
</dbReference>
<dbReference type="OrthoDB" id="1450216at2"/>
<dbReference type="RefSeq" id="WP_106677263.1">
    <property type="nucleotide sequence ID" value="NZ_JACHWV010000005.1"/>
</dbReference>
<evidence type="ECO:0000256" key="1">
    <source>
        <dbReference type="SAM" id="MobiDB-lite"/>
    </source>
</evidence>
<gene>
    <name evidence="3" type="ORF">C7H61_03785</name>
</gene>
<reference evidence="3 4" key="1">
    <citation type="submission" date="2018-03" db="EMBL/GenBank/DDBJ databases">
        <title>Mesoflavibacter sp. HG37 and Mesoflavibacter sp. HG96 sp.nov., two marine bacteria isolated from seawater of Western Pacific Ocean.</title>
        <authorList>
            <person name="Cheng H."/>
            <person name="Wu Y.-H."/>
            <person name="Guo L.-L."/>
            <person name="Xu X.-W."/>
        </authorList>
    </citation>
    <scope>NUCLEOTIDE SEQUENCE [LARGE SCALE GENOMIC DNA]</scope>
    <source>
        <strain evidence="3 4">KCTC 42117</strain>
    </source>
</reference>
<evidence type="ECO:0008006" key="5">
    <source>
        <dbReference type="Google" id="ProtNLM"/>
    </source>
</evidence>
<organism evidence="3 4">
    <name type="scientific">Mesoflavibacter zeaxanthinifaciens subsp. sabulilitoris</name>
    <dbReference type="NCBI Taxonomy" id="1520893"/>
    <lineage>
        <taxon>Bacteria</taxon>
        <taxon>Pseudomonadati</taxon>
        <taxon>Bacteroidota</taxon>
        <taxon>Flavobacteriia</taxon>
        <taxon>Flavobacteriales</taxon>
        <taxon>Flavobacteriaceae</taxon>
        <taxon>Mesoflavibacter</taxon>
    </lineage>
</organism>
<comment type="caution">
    <text evidence="3">The sequence shown here is derived from an EMBL/GenBank/DDBJ whole genome shotgun (WGS) entry which is preliminary data.</text>
</comment>
<keyword evidence="4" id="KW-1185">Reference proteome</keyword>
<evidence type="ECO:0000313" key="4">
    <source>
        <dbReference type="Proteomes" id="UP000238430"/>
    </source>
</evidence>
<feature type="transmembrane region" description="Helical" evidence="2">
    <location>
        <begin position="217"/>
        <end position="250"/>
    </location>
</feature>
<dbReference type="AlphaFoldDB" id="A0A2T1NI40"/>
<keyword evidence="2" id="KW-0472">Membrane</keyword>
<evidence type="ECO:0000256" key="2">
    <source>
        <dbReference type="SAM" id="Phobius"/>
    </source>
</evidence>
<evidence type="ECO:0000313" key="3">
    <source>
        <dbReference type="EMBL" id="PSG92575.1"/>
    </source>
</evidence>
<feature type="transmembrane region" description="Helical" evidence="2">
    <location>
        <begin position="24"/>
        <end position="42"/>
    </location>
</feature>
<dbReference type="EMBL" id="PXOT01000018">
    <property type="protein sequence ID" value="PSG92575.1"/>
    <property type="molecule type" value="Genomic_DNA"/>
</dbReference>
<keyword evidence="2" id="KW-1133">Transmembrane helix</keyword>
<sequence length="337" mass="39384">MATQNFYEIKPLSLQDRKKLKRQYVYIIVFGAFVGAIFFFIYNFVLSTGQMGNIPVFVFTAFALIFALFISYFFWSTYTDLKKGIKHCYTGIVTDKRINKHTSSSARHNRGGSHRNGSSRKNTQTHYYITIEDKQHSVNYKQFSQVKINDKVYLEVSPKKKEVLAFNVLEKNTETTESYNSTIRKQNCDNIEKSLPMRENDIELVKKIFFKKTRKNLIYLIPITVLLFVLWKGIFIFLIPLIIAFVYYSFKFFIQINQYAKFKRNGYLKSLNKVKVIDKLKTTSNTKSTAFQIKTSNGVINVSEHIYNKVQAHQNLLLHKATFVNILYDVSIDELNS</sequence>
<feature type="transmembrane region" description="Helical" evidence="2">
    <location>
        <begin position="54"/>
        <end position="75"/>
    </location>
</feature>
<proteinExistence type="predicted"/>
<feature type="region of interest" description="Disordered" evidence="1">
    <location>
        <begin position="100"/>
        <end position="121"/>
    </location>
</feature>
<protein>
    <recommendedName>
        <fullName evidence="5">DUF3592 domain-containing protein</fullName>
    </recommendedName>
</protein>
<name>A0A2T1NI40_9FLAO</name>
<keyword evidence="2" id="KW-0812">Transmembrane</keyword>